<protein>
    <submittedName>
        <fullName evidence="3">ZW10 interactor</fullName>
    </submittedName>
</protein>
<proteinExistence type="predicted"/>
<comment type="caution">
    <text evidence="3">The sequence shown here is derived from an EMBL/GenBank/DDBJ whole genome shotgun (WGS) entry which is preliminary data.</text>
</comment>
<evidence type="ECO:0000313" key="3">
    <source>
        <dbReference type="EMBL" id="MBZ3891717.1"/>
    </source>
</evidence>
<dbReference type="Proteomes" id="UP001166674">
    <property type="component" value="Unassembled WGS sequence"/>
</dbReference>
<evidence type="ECO:0000313" key="4">
    <source>
        <dbReference type="Proteomes" id="UP001166674"/>
    </source>
</evidence>
<keyword evidence="4" id="KW-1185">Reference proteome</keyword>
<accession>A0AA41NL13</accession>
<evidence type="ECO:0000256" key="2">
    <source>
        <dbReference type="SAM" id="MobiDB-lite"/>
    </source>
</evidence>
<dbReference type="PANTHER" id="PTHR31504">
    <property type="entry name" value="ZW10 INTERACTOR ZWINT"/>
    <property type="match status" value="1"/>
</dbReference>
<name>A0AA41NL13_SCICA</name>
<feature type="region of interest" description="Disordered" evidence="2">
    <location>
        <begin position="230"/>
        <end position="250"/>
    </location>
</feature>
<reference evidence="3" key="1">
    <citation type="submission" date="2020-03" db="EMBL/GenBank/DDBJ databases">
        <title>Studies in the Genomics of Life Span.</title>
        <authorList>
            <person name="Glass D."/>
        </authorList>
    </citation>
    <scope>NUCLEOTIDE SEQUENCE</scope>
    <source>
        <strain evidence="3">SUZIE</strain>
        <tissue evidence="3">Muscle</tissue>
    </source>
</reference>
<evidence type="ECO:0000256" key="1">
    <source>
        <dbReference type="SAM" id="Coils"/>
    </source>
</evidence>
<dbReference type="Pfam" id="PF15556">
    <property type="entry name" value="Zwint"/>
    <property type="match status" value="1"/>
</dbReference>
<dbReference type="PANTHER" id="PTHR31504:SF1">
    <property type="entry name" value="ZW10 INTERACTOR"/>
    <property type="match status" value="1"/>
</dbReference>
<dbReference type="EMBL" id="JAATJV010452715">
    <property type="protein sequence ID" value="MBZ3891717.1"/>
    <property type="molecule type" value="Genomic_DNA"/>
</dbReference>
<dbReference type="AlphaFoldDB" id="A0AA41NL13"/>
<organism evidence="3 4">
    <name type="scientific">Sciurus carolinensis</name>
    <name type="common">Eastern gray squirrel</name>
    <dbReference type="NCBI Taxonomy" id="30640"/>
    <lineage>
        <taxon>Eukaryota</taxon>
        <taxon>Metazoa</taxon>
        <taxon>Chordata</taxon>
        <taxon>Craniata</taxon>
        <taxon>Vertebrata</taxon>
        <taxon>Euteleostomi</taxon>
        <taxon>Mammalia</taxon>
        <taxon>Eutheria</taxon>
        <taxon>Euarchontoglires</taxon>
        <taxon>Glires</taxon>
        <taxon>Rodentia</taxon>
        <taxon>Sciuromorpha</taxon>
        <taxon>Sciuridae</taxon>
        <taxon>Sciurinae</taxon>
        <taxon>Sciurini</taxon>
        <taxon>Sciurus</taxon>
    </lineage>
</organism>
<sequence>MEAVETPAEAAVLEVLAEVADIVEPIGLQEEAELPAQILAEFVRNSRKKDKLLCSQLQVVDFLQNFLAQEDIAQGLDPLASEDLSRQKATEAKEKWKELKATYQEHVEAIKSTLTQALPQMEETQRKRVQLQEAFEQLQAKKQAVREKFKAAQKQWKLQQEKRLQSLAEVSSRMKERQTGTQQKLEQLYQELGTLKQQAEWEQDKLRRHQTFLQLLYTLQGKLLVPEVEAEGKPQQLSQPLEQRESTGDTMGETCMSYKVNERWADSAQARILEQVDSPTQALVSELQIRKEGKAVVYFSLHLYSGAY</sequence>
<dbReference type="InterPro" id="IPR029092">
    <property type="entry name" value="Zwint-1"/>
</dbReference>
<dbReference type="GO" id="GO:0000776">
    <property type="term" value="C:kinetochore"/>
    <property type="evidence" value="ECO:0007669"/>
    <property type="project" value="InterPro"/>
</dbReference>
<keyword evidence="1" id="KW-0175">Coiled coil</keyword>
<gene>
    <name evidence="3" type="ORF">SUZIE_214355</name>
</gene>
<feature type="coiled-coil region" evidence="1">
    <location>
        <begin position="121"/>
        <end position="155"/>
    </location>
</feature>